<keyword evidence="2" id="KW-1185">Reference proteome</keyword>
<dbReference type="EMBL" id="PVTR01000004">
    <property type="protein sequence ID" value="PRY88559.1"/>
    <property type="molecule type" value="Genomic_DNA"/>
</dbReference>
<proteinExistence type="predicted"/>
<evidence type="ECO:0000313" key="1">
    <source>
        <dbReference type="EMBL" id="PRY88559.1"/>
    </source>
</evidence>
<dbReference type="OrthoDB" id="841089at2"/>
<organism evidence="1 2">
    <name type="scientific">Mongoliibacter ruber</name>
    <dbReference type="NCBI Taxonomy" id="1750599"/>
    <lineage>
        <taxon>Bacteria</taxon>
        <taxon>Pseudomonadati</taxon>
        <taxon>Bacteroidota</taxon>
        <taxon>Cytophagia</taxon>
        <taxon>Cytophagales</taxon>
        <taxon>Cyclobacteriaceae</taxon>
        <taxon>Mongoliibacter</taxon>
    </lineage>
</organism>
<protein>
    <submittedName>
        <fullName evidence="1">Uncharacterized protein</fullName>
    </submittedName>
</protein>
<comment type="caution">
    <text evidence="1">The sequence shown here is derived from an EMBL/GenBank/DDBJ whole genome shotgun (WGS) entry which is preliminary data.</text>
</comment>
<accession>A0A2T0WPD2</accession>
<dbReference type="Proteomes" id="UP000238157">
    <property type="component" value="Unassembled WGS sequence"/>
</dbReference>
<evidence type="ECO:0000313" key="2">
    <source>
        <dbReference type="Proteomes" id="UP000238157"/>
    </source>
</evidence>
<sequence>MYIFYSTLKSHELPNYASIHNIEKKHPQTIIKHNSSAFEEKLYPYEFEDFDSQETKNVNVWLNQVLYAGLFKFKFRNTKFKVNIGLNLREYYRNINDYLSISKQKKLNYFIRGKELSKFLQIQDYCIYPNIYAQAIAFSRIINESEFILLKFGKDDFEGIYFDPTLNKEKQHYTLGPGVGEFLTDFNFEGPQNGGNPAENKQSKQIETKIKFQSNQYIKNQILRKINKLITLKPDASIVVVRDAAISPYVGDILASKIRSEKVKFVISEANSIASEGLYLIDEFESLDSSHTKVGVAISKGKSIFTSK</sequence>
<dbReference type="AlphaFoldDB" id="A0A2T0WPD2"/>
<dbReference type="RefSeq" id="WP_106133281.1">
    <property type="nucleotide sequence ID" value="NZ_PVTR01000004.1"/>
</dbReference>
<gene>
    <name evidence="1" type="ORF">CLW00_104210</name>
</gene>
<reference evidence="1 2" key="1">
    <citation type="submission" date="2018-03" db="EMBL/GenBank/DDBJ databases">
        <title>Genomic Encyclopedia of Archaeal and Bacterial Type Strains, Phase II (KMG-II): from individual species to whole genera.</title>
        <authorList>
            <person name="Goeker M."/>
        </authorList>
    </citation>
    <scope>NUCLEOTIDE SEQUENCE [LARGE SCALE GENOMIC DNA]</scope>
    <source>
        <strain evidence="1 2">DSM 27929</strain>
    </source>
</reference>
<name>A0A2T0WPD2_9BACT</name>